<dbReference type="Proteomes" id="UP000315995">
    <property type="component" value="Chromosome"/>
</dbReference>
<keyword evidence="3" id="KW-1185">Reference proteome</keyword>
<organism evidence="2 3">
    <name type="scientific">Persicimonas caeni</name>
    <dbReference type="NCBI Taxonomy" id="2292766"/>
    <lineage>
        <taxon>Bacteria</taxon>
        <taxon>Deltaproteobacteria</taxon>
        <taxon>Bradymonadales</taxon>
        <taxon>Bradymonadaceae</taxon>
        <taxon>Persicimonas</taxon>
    </lineage>
</organism>
<accession>A0A4Y6PY20</accession>
<evidence type="ECO:0008006" key="4">
    <source>
        <dbReference type="Google" id="ProtNLM"/>
    </source>
</evidence>
<dbReference type="SUPFAM" id="SSF48452">
    <property type="entry name" value="TPR-like"/>
    <property type="match status" value="1"/>
</dbReference>
<dbReference type="OrthoDB" id="9984744at2"/>
<gene>
    <name evidence="2" type="ORF">FIV42_20565</name>
</gene>
<accession>A0A5B8Y9I0</accession>
<dbReference type="EMBL" id="CP041186">
    <property type="protein sequence ID" value="QDG53049.1"/>
    <property type="molecule type" value="Genomic_DNA"/>
</dbReference>
<dbReference type="AlphaFoldDB" id="A0A4Y6PY20"/>
<evidence type="ECO:0000313" key="3">
    <source>
        <dbReference type="Proteomes" id="UP000315995"/>
    </source>
</evidence>
<evidence type="ECO:0000256" key="1">
    <source>
        <dbReference type="SAM" id="MobiDB-lite"/>
    </source>
</evidence>
<protein>
    <recommendedName>
        <fullName evidence="4">Tetratricopeptide repeat protein</fullName>
    </recommendedName>
</protein>
<feature type="region of interest" description="Disordered" evidence="1">
    <location>
        <begin position="1"/>
        <end position="22"/>
    </location>
</feature>
<dbReference type="RefSeq" id="WP_141199510.1">
    <property type="nucleotide sequence ID" value="NZ_CP041186.1"/>
</dbReference>
<evidence type="ECO:0000313" key="2">
    <source>
        <dbReference type="EMBL" id="QDG53049.1"/>
    </source>
</evidence>
<dbReference type="InterPro" id="IPR011990">
    <property type="entry name" value="TPR-like_helical_dom_sf"/>
</dbReference>
<sequence length="177" mass="20441">MNNDTTIEVRPHFGEPNGSTQSASYDGFEDELRWTCLKLLSLIGKEPPARGPYVPRQLLLYAANRYRGVHEARFEHMCRGMHLMSERRFREALRQFEVVLSGRVDAEFEPLRELALEAHATCLQQLDYDDEALEEFTRLLHRKFTETRDSGEADHVAKLLGLARMDAAEERFAPSLF</sequence>
<reference evidence="2 3" key="1">
    <citation type="submission" date="2019-06" db="EMBL/GenBank/DDBJ databases">
        <title>Persicimonas caeni gen. nov., sp. nov., a predatory bacterium isolated from solar saltern.</title>
        <authorList>
            <person name="Wang S."/>
        </authorList>
    </citation>
    <scope>NUCLEOTIDE SEQUENCE [LARGE SCALE GENOMIC DNA]</scope>
    <source>
        <strain evidence="2 3">YN101</strain>
    </source>
</reference>
<proteinExistence type="predicted"/>
<name>A0A4Y6PY20_PERCE</name>